<evidence type="ECO:0000313" key="5">
    <source>
        <dbReference type="Proteomes" id="UP000821866"/>
    </source>
</evidence>
<dbReference type="PANTHER" id="PTHR23088">
    <property type="entry name" value="NITRILASE-RELATED"/>
    <property type="match status" value="1"/>
</dbReference>
<comment type="caution">
    <text evidence="4">The sequence shown here is derived from an EMBL/GenBank/DDBJ whole genome shotgun (WGS) entry which is preliminary data.</text>
</comment>
<reference evidence="4" key="1">
    <citation type="journal article" date="2020" name="Cell">
        <title>Large-Scale Comparative Analyses of Tick Genomes Elucidate Their Genetic Diversity and Vector Capacities.</title>
        <authorList>
            <consortium name="Tick Genome and Microbiome Consortium (TIGMIC)"/>
            <person name="Jia N."/>
            <person name="Wang J."/>
            <person name="Shi W."/>
            <person name="Du L."/>
            <person name="Sun Y."/>
            <person name="Zhan W."/>
            <person name="Jiang J.F."/>
            <person name="Wang Q."/>
            <person name="Zhang B."/>
            <person name="Ji P."/>
            <person name="Bell-Sakyi L."/>
            <person name="Cui X.M."/>
            <person name="Yuan T.T."/>
            <person name="Jiang B.G."/>
            <person name="Yang W.F."/>
            <person name="Lam T.T."/>
            <person name="Chang Q.C."/>
            <person name="Ding S.J."/>
            <person name="Wang X.J."/>
            <person name="Zhu J.G."/>
            <person name="Ruan X.D."/>
            <person name="Zhao L."/>
            <person name="Wei J.T."/>
            <person name="Ye R.Z."/>
            <person name="Que T.C."/>
            <person name="Du C.H."/>
            <person name="Zhou Y.H."/>
            <person name="Cheng J.X."/>
            <person name="Dai P.F."/>
            <person name="Guo W.B."/>
            <person name="Han X.H."/>
            <person name="Huang E.J."/>
            <person name="Li L.F."/>
            <person name="Wei W."/>
            <person name="Gao Y.C."/>
            <person name="Liu J.Z."/>
            <person name="Shao H.Z."/>
            <person name="Wang X."/>
            <person name="Wang C.C."/>
            <person name="Yang T.C."/>
            <person name="Huo Q.B."/>
            <person name="Li W."/>
            <person name="Chen H.Y."/>
            <person name="Chen S.E."/>
            <person name="Zhou L.G."/>
            <person name="Ni X.B."/>
            <person name="Tian J.H."/>
            <person name="Sheng Y."/>
            <person name="Liu T."/>
            <person name="Pan Y.S."/>
            <person name="Xia L.Y."/>
            <person name="Li J."/>
            <person name="Zhao F."/>
            <person name="Cao W.C."/>
        </authorList>
    </citation>
    <scope>NUCLEOTIDE SEQUENCE</scope>
    <source>
        <strain evidence="4">Rmic-2018</strain>
    </source>
</reference>
<evidence type="ECO:0000313" key="4">
    <source>
        <dbReference type="EMBL" id="KAH8030806.1"/>
    </source>
</evidence>
<organism evidence="4 5">
    <name type="scientific">Rhipicephalus microplus</name>
    <name type="common">Cattle tick</name>
    <name type="synonym">Boophilus microplus</name>
    <dbReference type="NCBI Taxonomy" id="6941"/>
    <lineage>
        <taxon>Eukaryota</taxon>
        <taxon>Metazoa</taxon>
        <taxon>Ecdysozoa</taxon>
        <taxon>Arthropoda</taxon>
        <taxon>Chelicerata</taxon>
        <taxon>Arachnida</taxon>
        <taxon>Acari</taxon>
        <taxon>Parasitiformes</taxon>
        <taxon>Ixodida</taxon>
        <taxon>Ixodoidea</taxon>
        <taxon>Ixodidae</taxon>
        <taxon>Rhipicephalinae</taxon>
        <taxon>Rhipicephalus</taxon>
        <taxon>Boophilus</taxon>
    </lineage>
</organism>
<protein>
    <recommendedName>
        <fullName evidence="3">CN hydrolase domain-containing protein</fullName>
    </recommendedName>
</protein>
<dbReference type="InterPro" id="IPR045254">
    <property type="entry name" value="Nit1/2_C-N_Hydrolase"/>
</dbReference>
<dbReference type="EMBL" id="JABSTU010000005">
    <property type="protein sequence ID" value="KAH8030806.1"/>
    <property type="molecule type" value="Genomic_DNA"/>
</dbReference>
<dbReference type="GO" id="GO:0006139">
    <property type="term" value="P:nucleobase-containing compound metabolic process"/>
    <property type="evidence" value="ECO:0007669"/>
    <property type="project" value="TreeGrafter"/>
</dbReference>
<feature type="domain" description="CN hydrolase" evidence="3">
    <location>
        <begin position="40"/>
        <end position="307"/>
    </location>
</feature>
<keyword evidence="2" id="KW-1133">Transmembrane helix</keyword>
<accession>A0A9J6E901</accession>
<dbReference type="InterPro" id="IPR003010">
    <property type="entry name" value="C-N_Hydrolase"/>
</dbReference>
<dbReference type="Proteomes" id="UP000821866">
    <property type="component" value="Chromosome 3"/>
</dbReference>
<dbReference type="PANTHER" id="PTHR23088:SF27">
    <property type="entry name" value="DEAMINATED GLUTATHIONE AMIDASE"/>
    <property type="match status" value="1"/>
</dbReference>
<evidence type="ECO:0000256" key="2">
    <source>
        <dbReference type="SAM" id="Phobius"/>
    </source>
</evidence>
<name>A0A9J6E901_RHIMP</name>
<dbReference type="Gene3D" id="3.60.110.10">
    <property type="entry name" value="Carbon-nitrogen hydrolase"/>
    <property type="match status" value="1"/>
</dbReference>
<dbReference type="GO" id="GO:0047710">
    <property type="term" value="F:bis(5'-adenosyl)-triphosphatase activity"/>
    <property type="evidence" value="ECO:0007669"/>
    <property type="project" value="TreeGrafter"/>
</dbReference>
<keyword evidence="2" id="KW-0812">Transmembrane</keyword>
<dbReference type="VEuPathDB" id="VectorBase:LOC119163722"/>
<sequence>MAVSAISLRARAKLHELLARSFLSSSASRKMFSSSTSNGNLVAVCQVTSTSDKAANFETCSALIHKAQERGAKVVFLPEAVDFIAEKKAQAYELAEPLDGPIVTQYKELAKKLGVWLSLGSVHVKDPKEASNRIYNMHVIINSTGDTIGTYSKVHLFDVAVGTVRSRESDYTVAGSAIPTPVATPAGKVGLGIISFLVFFFCIVSLTLSLHCYDLRFPEFSLSLAKMGAEILTYPSAFTVPTGMAHWEAMMRARAIENQCYVVSAAQVGQHNAKRSSYGHALVVDPWGCVVAQCSDGIGLALAEINHDLLKKARRAIPVWDHRRTDLYGNLSPCWDSKDKGKYWQLLVLIRALYL</sequence>
<dbReference type="GO" id="GO:0016811">
    <property type="term" value="F:hydrolase activity, acting on carbon-nitrogen (but not peptide) bonds, in linear amides"/>
    <property type="evidence" value="ECO:0007669"/>
    <property type="project" value="InterPro"/>
</dbReference>
<dbReference type="PROSITE" id="PS50263">
    <property type="entry name" value="CN_HYDROLASE"/>
    <property type="match status" value="1"/>
</dbReference>
<dbReference type="AlphaFoldDB" id="A0A9J6E901"/>
<feature type="transmembrane region" description="Helical" evidence="2">
    <location>
        <begin position="189"/>
        <end position="213"/>
    </location>
</feature>
<gene>
    <name evidence="4" type="ORF">HPB51_011850</name>
</gene>
<keyword evidence="5" id="KW-1185">Reference proteome</keyword>
<evidence type="ECO:0000259" key="3">
    <source>
        <dbReference type="PROSITE" id="PS50263"/>
    </source>
</evidence>
<dbReference type="InterPro" id="IPR036526">
    <property type="entry name" value="C-N_Hydrolase_sf"/>
</dbReference>
<dbReference type="Pfam" id="PF00795">
    <property type="entry name" value="CN_hydrolase"/>
    <property type="match status" value="1"/>
</dbReference>
<dbReference type="CDD" id="cd07572">
    <property type="entry name" value="nit"/>
    <property type="match status" value="1"/>
</dbReference>
<evidence type="ECO:0000256" key="1">
    <source>
        <dbReference type="ARBA" id="ARBA00022801"/>
    </source>
</evidence>
<reference evidence="4" key="2">
    <citation type="submission" date="2021-09" db="EMBL/GenBank/DDBJ databases">
        <authorList>
            <person name="Jia N."/>
            <person name="Wang J."/>
            <person name="Shi W."/>
            <person name="Du L."/>
            <person name="Sun Y."/>
            <person name="Zhan W."/>
            <person name="Jiang J."/>
            <person name="Wang Q."/>
            <person name="Zhang B."/>
            <person name="Ji P."/>
            <person name="Sakyi L.B."/>
            <person name="Cui X."/>
            <person name="Yuan T."/>
            <person name="Jiang B."/>
            <person name="Yang W."/>
            <person name="Lam T.T.-Y."/>
            <person name="Chang Q."/>
            <person name="Ding S."/>
            <person name="Wang X."/>
            <person name="Zhu J."/>
            <person name="Ruan X."/>
            <person name="Zhao L."/>
            <person name="Wei J."/>
            <person name="Que T."/>
            <person name="Du C."/>
            <person name="Cheng J."/>
            <person name="Dai P."/>
            <person name="Han X."/>
            <person name="Huang E."/>
            <person name="Gao Y."/>
            <person name="Liu J."/>
            <person name="Shao H."/>
            <person name="Ye R."/>
            <person name="Li L."/>
            <person name="Wei W."/>
            <person name="Wang X."/>
            <person name="Wang C."/>
            <person name="Huo Q."/>
            <person name="Li W."/>
            <person name="Guo W."/>
            <person name="Chen H."/>
            <person name="Chen S."/>
            <person name="Zhou L."/>
            <person name="Zhou L."/>
            <person name="Ni X."/>
            <person name="Tian J."/>
            <person name="Zhou Y."/>
            <person name="Sheng Y."/>
            <person name="Liu T."/>
            <person name="Pan Y."/>
            <person name="Xia L."/>
            <person name="Li J."/>
            <person name="Zhao F."/>
            <person name="Cao W."/>
        </authorList>
    </citation>
    <scope>NUCLEOTIDE SEQUENCE</scope>
    <source>
        <strain evidence="4">Rmic-2018</strain>
        <tissue evidence="4">Larvae</tissue>
    </source>
</reference>
<proteinExistence type="predicted"/>
<keyword evidence="2" id="KW-0472">Membrane</keyword>
<keyword evidence="1" id="KW-0378">Hydrolase</keyword>
<dbReference type="SUPFAM" id="SSF56317">
    <property type="entry name" value="Carbon-nitrogen hydrolase"/>
    <property type="match status" value="1"/>
</dbReference>